<evidence type="ECO:0000259" key="2">
    <source>
        <dbReference type="PROSITE" id="PS50943"/>
    </source>
</evidence>
<evidence type="ECO:0000313" key="4">
    <source>
        <dbReference type="Proteomes" id="UP000317078"/>
    </source>
</evidence>
<feature type="region of interest" description="Disordered" evidence="1">
    <location>
        <begin position="1"/>
        <end position="32"/>
    </location>
</feature>
<dbReference type="AlphaFoldDB" id="A0A502F9E9"/>
<dbReference type="EMBL" id="RCZP01000043">
    <property type="protein sequence ID" value="TPG45987.1"/>
    <property type="molecule type" value="Genomic_DNA"/>
</dbReference>
<dbReference type="InterPro" id="IPR001387">
    <property type="entry name" value="Cro/C1-type_HTH"/>
</dbReference>
<accession>A0A502F9E9</accession>
<dbReference type="SMART" id="SM00530">
    <property type="entry name" value="HTH_XRE"/>
    <property type="match status" value="1"/>
</dbReference>
<protein>
    <submittedName>
        <fullName evidence="3">XRE family transcriptional regulator</fullName>
    </submittedName>
</protein>
<dbReference type="GO" id="GO:0003677">
    <property type="term" value="F:DNA binding"/>
    <property type="evidence" value="ECO:0007669"/>
    <property type="project" value="InterPro"/>
</dbReference>
<dbReference type="CDD" id="cd00093">
    <property type="entry name" value="HTH_XRE"/>
    <property type="match status" value="1"/>
</dbReference>
<comment type="caution">
    <text evidence="3">The sequence shown here is derived from an EMBL/GenBank/DDBJ whole genome shotgun (WGS) entry which is preliminary data.</text>
</comment>
<evidence type="ECO:0000256" key="1">
    <source>
        <dbReference type="SAM" id="MobiDB-lite"/>
    </source>
</evidence>
<keyword evidence="4" id="KW-1185">Reference proteome</keyword>
<dbReference type="InterPro" id="IPR010982">
    <property type="entry name" value="Lambda_DNA-bd_dom_sf"/>
</dbReference>
<gene>
    <name evidence="3" type="ORF">EAH89_25530</name>
</gene>
<name>A0A502F9E9_9PROT</name>
<sequence>MPGLQPPPSTGAIRTWLAQDNKPTRGRGGRGRLGDIARFLRREAVDVDHGRREEGLTWDDIALAASRVGVAREDGSPYPGASFSKLWLRLIERKQIVLAAAAAGDLAPQLPQPQEAATSIPIGEVVEPAVQVSAPARRSRRSNSSEKVIFGMNVRKAREGRGLTQIELARLTGIAQSDLSAVERGVANSTIDTMARIAAAVREPLHRLLTE</sequence>
<organism evidence="3 4">
    <name type="scientific">Muricoccus nepalensis</name>
    <dbReference type="NCBI Taxonomy" id="1854500"/>
    <lineage>
        <taxon>Bacteria</taxon>
        <taxon>Pseudomonadati</taxon>
        <taxon>Pseudomonadota</taxon>
        <taxon>Alphaproteobacteria</taxon>
        <taxon>Acetobacterales</taxon>
        <taxon>Roseomonadaceae</taxon>
        <taxon>Muricoccus</taxon>
    </lineage>
</organism>
<feature type="domain" description="HTH cro/C1-type" evidence="2">
    <location>
        <begin position="154"/>
        <end position="208"/>
    </location>
</feature>
<evidence type="ECO:0000313" key="3">
    <source>
        <dbReference type="EMBL" id="TPG45987.1"/>
    </source>
</evidence>
<dbReference type="Pfam" id="PF01381">
    <property type="entry name" value="HTH_3"/>
    <property type="match status" value="1"/>
</dbReference>
<dbReference type="PROSITE" id="PS50943">
    <property type="entry name" value="HTH_CROC1"/>
    <property type="match status" value="1"/>
</dbReference>
<reference evidence="3 4" key="1">
    <citation type="journal article" date="2019" name="Environ. Microbiol.">
        <title>Species interactions and distinct microbial communities in high Arctic permafrost affected cryosols are associated with the CH4 and CO2 gas fluxes.</title>
        <authorList>
            <person name="Altshuler I."/>
            <person name="Hamel J."/>
            <person name="Turney S."/>
            <person name="Magnuson E."/>
            <person name="Levesque R."/>
            <person name="Greer C."/>
            <person name="Whyte L.G."/>
        </authorList>
    </citation>
    <scope>NUCLEOTIDE SEQUENCE [LARGE SCALE GENOMIC DNA]</scope>
    <source>
        <strain evidence="3 4">S9.3B</strain>
    </source>
</reference>
<dbReference type="OrthoDB" id="2986852at2"/>
<proteinExistence type="predicted"/>
<dbReference type="Proteomes" id="UP000317078">
    <property type="component" value="Unassembled WGS sequence"/>
</dbReference>
<dbReference type="SUPFAM" id="SSF47413">
    <property type="entry name" value="lambda repressor-like DNA-binding domains"/>
    <property type="match status" value="1"/>
</dbReference>
<dbReference type="Gene3D" id="1.10.260.40">
    <property type="entry name" value="lambda repressor-like DNA-binding domains"/>
    <property type="match status" value="1"/>
</dbReference>